<keyword evidence="3 9" id="KW-0813">Transport</keyword>
<dbReference type="SUPFAM" id="SSF161093">
    <property type="entry name" value="MgtE membrane domain-like"/>
    <property type="match status" value="1"/>
</dbReference>
<dbReference type="Gene3D" id="3.10.580.10">
    <property type="entry name" value="CBS-domain"/>
    <property type="match status" value="1"/>
</dbReference>
<keyword evidence="7 9" id="KW-0472">Membrane</keyword>
<dbReference type="GO" id="GO:0046872">
    <property type="term" value="F:metal ion binding"/>
    <property type="evidence" value="ECO:0007669"/>
    <property type="project" value="UniProtKB-KW"/>
</dbReference>
<evidence type="ECO:0000256" key="9">
    <source>
        <dbReference type="RuleBase" id="RU362011"/>
    </source>
</evidence>
<dbReference type="SUPFAM" id="SSF158791">
    <property type="entry name" value="MgtE N-terminal domain-like"/>
    <property type="match status" value="1"/>
</dbReference>
<dbReference type="Proteomes" id="UP000319817">
    <property type="component" value="Chromosome"/>
</dbReference>
<dbReference type="InterPro" id="IPR038076">
    <property type="entry name" value="MgtE_N_sf"/>
</dbReference>
<accession>A0A517P1E5</accession>
<evidence type="ECO:0000313" key="11">
    <source>
        <dbReference type="EMBL" id="QDT13191.1"/>
    </source>
</evidence>
<dbReference type="Pfam" id="PF03448">
    <property type="entry name" value="MgtE_N"/>
    <property type="match status" value="1"/>
</dbReference>
<dbReference type="GO" id="GO:0005886">
    <property type="term" value="C:plasma membrane"/>
    <property type="evidence" value="ECO:0007669"/>
    <property type="project" value="UniProtKB-SubCell"/>
</dbReference>
<dbReference type="SMART" id="SM00924">
    <property type="entry name" value="MgtE_N"/>
    <property type="match status" value="1"/>
</dbReference>
<evidence type="ECO:0000256" key="2">
    <source>
        <dbReference type="ARBA" id="ARBA00009749"/>
    </source>
</evidence>
<keyword evidence="5 9" id="KW-0460">Magnesium</keyword>
<name>A0A517P1E5_9BACT</name>
<keyword evidence="12" id="KW-1185">Reference proteome</keyword>
<feature type="transmembrane region" description="Helical" evidence="9">
    <location>
        <begin position="425"/>
        <end position="451"/>
    </location>
</feature>
<evidence type="ECO:0000256" key="8">
    <source>
        <dbReference type="PROSITE-ProRule" id="PRU00703"/>
    </source>
</evidence>
<gene>
    <name evidence="11" type="primary">mgtE</name>
    <name evidence="11" type="ORF">K239x_52080</name>
</gene>
<dbReference type="InterPro" id="IPR036739">
    <property type="entry name" value="SLC41_membr_dom_sf"/>
</dbReference>
<dbReference type="GO" id="GO:0015095">
    <property type="term" value="F:magnesium ion transmembrane transporter activity"/>
    <property type="evidence" value="ECO:0007669"/>
    <property type="project" value="UniProtKB-UniRule"/>
</dbReference>
<keyword evidence="4 9" id="KW-0812">Transmembrane</keyword>
<sequence length="452" mass="48542">MTDHPQPAEELRAAITSQDAEAADLCIEELASADSVRAVLRLSDNDQSQLMTMLPNDHAASLLEELPESEAANLVSHLTADQAADILNEVNSDEQADILSRLSAADAEAILREMEPEEADDARRLMQYAGDVAGGLMISEYLSYVESSCVEDVLSDLRNHAADYARYQVQYAYVTAQDGPLVGVLRLRDLLLSKPGTSVSDLMIRDPESVNLLTPLRDLEQFFDRHPYFGVPVTDANGTLVGVVRQNAVLEASEELASQTLLKLTGILGGEELRTMPVRLRSFRRLSWLSINIVLNIAAASVIAMYQETLEAVIALAVFLPIISDMSGCSGNQAVAVSMRELSLGLVKPSEAFRVLWKEASVGIINGVTLGLLLGVIAFLWKGQIALGIVVATALAANTIIAVCIGGCVPLLLSGLKQDPALASGPILTTITDMCGFLLVLSLATAMLQWLV</sequence>
<feature type="domain" description="CBS" evidence="10">
    <location>
        <begin position="203"/>
        <end position="261"/>
    </location>
</feature>
<dbReference type="InterPro" id="IPR006668">
    <property type="entry name" value="Mg_transptr_MgtE_intracell_dom"/>
</dbReference>
<comment type="subcellular location">
    <subcellularLocation>
        <location evidence="9">Cell membrane</location>
        <topology evidence="9">Multi-pass membrane protein</topology>
    </subcellularLocation>
    <subcellularLocation>
        <location evidence="1">Membrane</location>
        <topology evidence="1">Multi-pass membrane protein</topology>
    </subcellularLocation>
</comment>
<evidence type="ECO:0000259" key="10">
    <source>
        <dbReference type="PROSITE" id="PS51371"/>
    </source>
</evidence>
<dbReference type="RefSeq" id="WP_145420972.1">
    <property type="nucleotide sequence ID" value="NZ_CP036526.1"/>
</dbReference>
<evidence type="ECO:0000256" key="4">
    <source>
        <dbReference type="ARBA" id="ARBA00022692"/>
    </source>
</evidence>
<comment type="subunit">
    <text evidence="9">Homodimer.</text>
</comment>
<keyword evidence="6 9" id="KW-1133">Transmembrane helix</keyword>
<evidence type="ECO:0000256" key="5">
    <source>
        <dbReference type="ARBA" id="ARBA00022842"/>
    </source>
</evidence>
<keyword evidence="9" id="KW-1003">Cell membrane</keyword>
<evidence type="ECO:0000256" key="6">
    <source>
        <dbReference type="ARBA" id="ARBA00022989"/>
    </source>
</evidence>
<keyword evidence="9" id="KW-0479">Metal-binding</keyword>
<dbReference type="InterPro" id="IPR046342">
    <property type="entry name" value="CBS_dom_sf"/>
</dbReference>
<comment type="similarity">
    <text evidence="2 9">Belongs to the SLC41A transporter family.</text>
</comment>
<comment type="function">
    <text evidence="9">Acts as a magnesium transporter.</text>
</comment>
<evidence type="ECO:0000313" key="12">
    <source>
        <dbReference type="Proteomes" id="UP000319817"/>
    </source>
</evidence>
<organism evidence="11 12">
    <name type="scientific">Stieleria marina</name>
    <dbReference type="NCBI Taxonomy" id="1930275"/>
    <lineage>
        <taxon>Bacteria</taxon>
        <taxon>Pseudomonadati</taxon>
        <taxon>Planctomycetota</taxon>
        <taxon>Planctomycetia</taxon>
        <taxon>Pirellulales</taxon>
        <taxon>Pirellulaceae</taxon>
        <taxon>Stieleria</taxon>
    </lineage>
</organism>
<dbReference type="OrthoDB" id="9790355at2"/>
<comment type="caution">
    <text evidence="9">Lacks conserved residue(s) required for the propagation of feature annotation.</text>
</comment>
<dbReference type="InterPro" id="IPR006669">
    <property type="entry name" value="MgtE_transporter"/>
</dbReference>
<dbReference type="InterPro" id="IPR006667">
    <property type="entry name" value="SLC41_membr_dom"/>
</dbReference>
<evidence type="ECO:0000256" key="7">
    <source>
        <dbReference type="ARBA" id="ARBA00023136"/>
    </source>
</evidence>
<dbReference type="NCBIfam" id="TIGR00400">
    <property type="entry name" value="mgtE"/>
    <property type="match status" value="1"/>
</dbReference>
<feature type="transmembrane region" description="Helical" evidence="9">
    <location>
        <begin position="360"/>
        <end position="381"/>
    </location>
</feature>
<evidence type="ECO:0000256" key="1">
    <source>
        <dbReference type="ARBA" id="ARBA00004141"/>
    </source>
</evidence>
<dbReference type="InterPro" id="IPR000644">
    <property type="entry name" value="CBS_dom"/>
</dbReference>
<dbReference type="PANTHER" id="PTHR41394:SF5">
    <property type="entry name" value="SLC41A_MGTE INTEGRAL MEMBRANE DOMAIN-CONTAINING PROTEIN"/>
    <property type="match status" value="1"/>
</dbReference>
<dbReference type="PANTHER" id="PTHR41394">
    <property type="entry name" value="MAGNESIUM TRANSPORTER MGTE"/>
    <property type="match status" value="1"/>
</dbReference>
<dbReference type="Pfam" id="PF00571">
    <property type="entry name" value="CBS"/>
    <property type="match status" value="1"/>
</dbReference>
<dbReference type="EMBL" id="CP036526">
    <property type="protein sequence ID" value="QDT13191.1"/>
    <property type="molecule type" value="Genomic_DNA"/>
</dbReference>
<reference evidence="11 12" key="1">
    <citation type="submission" date="2019-02" db="EMBL/GenBank/DDBJ databases">
        <title>Deep-cultivation of Planctomycetes and their phenomic and genomic characterization uncovers novel biology.</title>
        <authorList>
            <person name="Wiegand S."/>
            <person name="Jogler M."/>
            <person name="Boedeker C."/>
            <person name="Pinto D."/>
            <person name="Vollmers J."/>
            <person name="Rivas-Marin E."/>
            <person name="Kohn T."/>
            <person name="Peeters S.H."/>
            <person name="Heuer A."/>
            <person name="Rast P."/>
            <person name="Oberbeckmann S."/>
            <person name="Bunk B."/>
            <person name="Jeske O."/>
            <person name="Meyerdierks A."/>
            <person name="Storesund J.E."/>
            <person name="Kallscheuer N."/>
            <person name="Luecker S."/>
            <person name="Lage O.M."/>
            <person name="Pohl T."/>
            <person name="Merkel B.J."/>
            <person name="Hornburger P."/>
            <person name="Mueller R.-W."/>
            <person name="Bruemmer F."/>
            <person name="Labrenz M."/>
            <person name="Spormann A.M."/>
            <person name="Op den Camp H."/>
            <person name="Overmann J."/>
            <person name="Amann R."/>
            <person name="Jetten M.S.M."/>
            <person name="Mascher T."/>
            <person name="Medema M.H."/>
            <person name="Devos D.P."/>
            <person name="Kaster A.-K."/>
            <person name="Ovreas L."/>
            <person name="Rohde M."/>
            <person name="Galperin M.Y."/>
            <person name="Jogler C."/>
        </authorList>
    </citation>
    <scope>NUCLEOTIDE SEQUENCE [LARGE SCALE GENOMIC DNA]</scope>
    <source>
        <strain evidence="11 12">K23_9</strain>
    </source>
</reference>
<dbReference type="SUPFAM" id="SSF54631">
    <property type="entry name" value="CBS-domain pair"/>
    <property type="match status" value="1"/>
</dbReference>
<keyword evidence="8" id="KW-0129">CBS domain</keyword>
<proteinExistence type="inferred from homology"/>
<evidence type="ECO:0000256" key="3">
    <source>
        <dbReference type="ARBA" id="ARBA00022448"/>
    </source>
</evidence>
<feature type="transmembrane region" description="Helical" evidence="9">
    <location>
        <begin position="387"/>
        <end position="413"/>
    </location>
</feature>
<dbReference type="Gene3D" id="1.10.357.20">
    <property type="entry name" value="SLC41 divalent cation transporters, integral membrane domain"/>
    <property type="match status" value="1"/>
</dbReference>
<dbReference type="Pfam" id="PF01769">
    <property type="entry name" value="MgtE"/>
    <property type="match status" value="1"/>
</dbReference>
<dbReference type="Gene3D" id="1.25.60.10">
    <property type="entry name" value="MgtE N-terminal domain-like"/>
    <property type="match status" value="1"/>
</dbReference>
<dbReference type="PROSITE" id="PS51371">
    <property type="entry name" value="CBS"/>
    <property type="match status" value="1"/>
</dbReference>
<dbReference type="AlphaFoldDB" id="A0A517P1E5"/>
<protein>
    <recommendedName>
        <fullName evidence="9">Magnesium transporter MgtE</fullName>
    </recommendedName>
</protein>